<organism evidence="1 3">
    <name type="scientific">Adineta steineri</name>
    <dbReference type="NCBI Taxonomy" id="433720"/>
    <lineage>
        <taxon>Eukaryota</taxon>
        <taxon>Metazoa</taxon>
        <taxon>Spiralia</taxon>
        <taxon>Gnathifera</taxon>
        <taxon>Rotifera</taxon>
        <taxon>Eurotatoria</taxon>
        <taxon>Bdelloidea</taxon>
        <taxon>Adinetida</taxon>
        <taxon>Adinetidae</taxon>
        <taxon>Adineta</taxon>
    </lineage>
</organism>
<evidence type="ECO:0000313" key="3">
    <source>
        <dbReference type="Proteomes" id="UP000663845"/>
    </source>
</evidence>
<gene>
    <name evidence="1" type="ORF">JYZ213_LOCUS27082</name>
    <name evidence="2" type="ORF">OXD698_LOCUS12419</name>
</gene>
<dbReference type="Proteomes" id="UP000663844">
    <property type="component" value="Unassembled WGS sequence"/>
</dbReference>
<evidence type="ECO:0000313" key="1">
    <source>
        <dbReference type="EMBL" id="CAF1204099.1"/>
    </source>
</evidence>
<comment type="caution">
    <text evidence="1">The sequence shown here is derived from an EMBL/GenBank/DDBJ whole genome shotgun (WGS) entry which is preliminary data.</text>
</comment>
<dbReference type="AlphaFoldDB" id="A0A814WLL3"/>
<reference evidence="1" key="1">
    <citation type="submission" date="2021-02" db="EMBL/GenBank/DDBJ databases">
        <authorList>
            <person name="Nowell W R."/>
        </authorList>
    </citation>
    <scope>NUCLEOTIDE SEQUENCE</scope>
</reference>
<evidence type="ECO:0000313" key="2">
    <source>
        <dbReference type="EMBL" id="CAF3703057.1"/>
    </source>
</evidence>
<dbReference type="EMBL" id="CAJOAZ010000725">
    <property type="protein sequence ID" value="CAF3703057.1"/>
    <property type="molecule type" value="Genomic_DNA"/>
</dbReference>
<sequence>MTVNGQKPFANMKIGDYDRIYRVLQQYGSTDKDLMTATIKIANDLNFVGKVNIVQDIASITEAINTKMLSLKRPEQSTYLNVAFRTIFNKKINAANALDPAIRSQWTSSLSMALPHDDGCGSRVP</sequence>
<dbReference type="EMBL" id="CAJNOG010000371">
    <property type="protein sequence ID" value="CAF1204099.1"/>
    <property type="molecule type" value="Genomic_DNA"/>
</dbReference>
<protein>
    <submittedName>
        <fullName evidence="1">Uncharacterized protein</fullName>
    </submittedName>
</protein>
<proteinExistence type="predicted"/>
<accession>A0A814WLL3</accession>
<name>A0A814WLL3_9BILA</name>
<dbReference type="Proteomes" id="UP000663845">
    <property type="component" value="Unassembled WGS sequence"/>
</dbReference>